<organism evidence="11 12">
    <name type="scientific">Methanospirillum lacunae</name>
    <dbReference type="NCBI Taxonomy" id="668570"/>
    <lineage>
        <taxon>Archaea</taxon>
        <taxon>Methanobacteriati</taxon>
        <taxon>Methanobacteriota</taxon>
        <taxon>Stenosarchaea group</taxon>
        <taxon>Methanomicrobia</taxon>
        <taxon>Methanomicrobiales</taxon>
        <taxon>Methanospirillaceae</taxon>
        <taxon>Methanospirillum</taxon>
    </lineage>
</organism>
<evidence type="ECO:0000256" key="2">
    <source>
        <dbReference type="ARBA" id="ARBA00012438"/>
    </source>
</evidence>
<accession>A0A2V2MTR4</accession>
<dbReference type="AlphaFoldDB" id="A0A2V2MTR4"/>
<gene>
    <name evidence="11" type="ORF">DK846_11190</name>
</gene>
<feature type="modified residue" description="4-aspartylphosphate" evidence="6">
    <location>
        <position position="53"/>
    </location>
</feature>
<dbReference type="PROSITE" id="PS50110">
    <property type="entry name" value="RESPONSE_REGULATORY"/>
    <property type="match status" value="1"/>
</dbReference>
<evidence type="ECO:0000313" key="11">
    <source>
        <dbReference type="EMBL" id="PWR71422.1"/>
    </source>
</evidence>
<evidence type="ECO:0000259" key="10">
    <source>
        <dbReference type="PROSITE" id="PS50113"/>
    </source>
</evidence>
<dbReference type="RefSeq" id="WP_109969040.1">
    <property type="nucleotide sequence ID" value="NZ_CP176093.1"/>
</dbReference>
<comment type="catalytic activity">
    <reaction evidence="1">
        <text>ATP + protein L-histidine = ADP + protein N-phospho-L-histidine.</text>
        <dbReference type="EC" id="2.7.13.3"/>
    </reaction>
</comment>
<dbReference type="Pfam" id="PF08447">
    <property type="entry name" value="PAS_3"/>
    <property type="match status" value="2"/>
</dbReference>
<dbReference type="InterPro" id="IPR052162">
    <property type="entry name" value="Sensor_kinase/Photoreceptor"/>
</dbReference>
<evidence type="ECO:0000256" key="1">
    <source>
        <dbReference type="ARBA" id="ARBA00000085"/>
    </source>
</evidence>
<dbReference type="SMART" id="SM00448">
    <property type="entry name" value="REC"/>
    <property type="match status" value="1"/>
</dbReference>
<feature type="coiled-coil region" evidence="7">
    <location>
        <begin position="124"/>
        <end position="155"/>
    </location>
</feature>
<protein>
    <recommendedName>
        <fullName evidence="2">histidine kinase</fullName>
        <ecNumber evidence="2">2.7.13.3</ecNumber>
    </recommendedName>
</protein>
<dbReference type="CDD" id="cd00156">
    <property type="entry name" value="REC"/>
    <property type="match status" value="1"/>
</dbReference>
<evidence type="ECO:0000259" key="8">
    <source>
        <dbReference type="PROSITE" id="PS50110"/>
    </source>
</evidence>
<dbReference type="PANTHER" id="PTHR43304">
    <property type="entry name" value="PHYTOCHROME-LIKE PROTEIN CPH1"/>
    <property type="match status" value="1"/>
</dbReference>
<dbReference type="Gene3D" id="3.40.50.2300">
    <property type="match status" value="1"/>
</dbReference>
<dbReference type="Pfam" id="PF13426">
    <property type="entry name" value="PAS_9"/>
    <property type="match status" value="1"/>
</dbReference>
<dbReference type="PROSITE" id="PS50113">
    <property type="entry name" value="PAC"/>
    <property type="match status" value="3"/>
</dbReference>
<dbReference type="Pfam" id="PF00072">
    <property type="entry name" value="Response_reg"/>
    <property type="match status" value="1"/>
</dbReference>
<dbReference type="GO" id="GO:0000160">
    <property type="term" value="P:phosphorelay signal transduction system"/>
    <property type="evidence" value="ECO:0007669"/>
    <property type="project" value="InterPro"/>
</dbReference>
<comment type="caution">
    <text evidence="11">The sequence shown here is derived from an EMBL/GenBank/DDBJ whole genome shotgun (WGS) entry which is preliminary data.</text>
</comment>
<evidence type="ECO:0000256" key="6">
    <source>
        <dbReference type="PROSITE-ProRule" id="PRU00169"/>
    </source>
</evidence>
<keyword evidence="12" id="KW-1185">Reference proteome</keyword>
<evidence type="ECO:0000256" key="5">
    <source>
        <dbReference type="ARBA" id="ARBA00022777"/>
    </source>
</evidence>
<proteinExistence type="predicted"/>
<keyword evidence="7" id="KW-0175">Coiled coil</keyword>
<dbReference type="GeneID" id="97546948"/>
<feature type="domain" description="PAS" evidence="9">
    <location>
        <begin position="298"/>
        <end position="373"/>
    </location>
</feature>
<dbReference type="InterPro" id="IPR011006">
    <property type="entry name" value="CheY-like_superfamily"/>
</dbReference>
<feature type="domain" description="PAC" evidence="10">
    <location>
        <begin position="244"/>
        <end position="297"/>
    </location>
</feature>
<evidence type="ECO:0000256" key="3">
    <source>
        <dbReference type="ARBA" id="ARBA00022553"/>
    </source>
</evidence>
<name>A0A2V2MTR4_9EURY</name>
<dbReference type="EMBL" id="QGMY01000008">
    <property type="protein sequence ID" value="PWR71422.1"/>
    <property type="molecule type" value="Genomic_DNA"/>
</dbReference>
<feature type="domain" description="PAC" evidence="10">
    <location>
        <begin position="376"/>
        <end position="427"/>
    </location>
</feature>
<evidence type="ECO:0000313" key="12">
    <source>
        <dbReference type="Proteomes" id="UP000245657"/>
    </source>
</evidence>
<dbReference type="CDD" id="cd00130">
    <property type="entry name" value="PAS"/>
    <property type="match status" value="3"/>
</dbReference>
<evidence type="ECO:0000259" key="9">
    <source>
        <dbReference type="PROSITE" id="PS50112"/>
    </source>
</evidence>
<dbReference type="OrthoDB" id="8127at2157"/>
<dbReference type="InterPro" id="IPR001789">
    <property type="entry name" value="Sig_transdc_resp-reg_receiver"/>
</dbReference>
<reference evidence="11 12" key="1">
    <citation type="submission" date="2018-05" db="EMBL/GenBank/DDBJ databases">
        <title>Draft genome of Methanospirillum lacunae Ki8-1.</title>
        <authorList>
            <person name="Dueholm M.S."/>
            <person name="Nielsen P.H."/>
            <person name="Bakmann L.F."/>
            <person name="Otzen D.E."/>
        </authorList>
    </citation>
    <scope>NUCLEOTIDE SEQUENCE [LARGE SCALE GENOMIC DNA]</scope>
    <source>
        <strain evidence="11 12">Ki8-1</strain>
    </source>
</reference>
<dbReference type="SMART" id="SM00091">
    <property type="entry name" value="PAS"/>
    <property type="match status" value="4"/>
</dbReference>
<feature type="domain" description="PAC" evidence="10">
    <location>
        <begin position="657"/>
        <end position="709"/>
    </location>
</feature>
<dbReference type="SMART" id="SM00086">
    <property type="entry name" value="PAC"/>
    <property type="match status" value="3"/>
</dbReference>
<dbReference type="InterPro" id="IPR000700">
    <property type="entry name" value="PAS-assoc_C"/>
</dbReference>
<dbReference type="EC" id="2.7.13.3" evidence="2"/>
<sequence>MISILHIDDEKLFLEISKIYLEKDGDFSVDTISSPIGALDVINSNRYDIIISDYEMPGMNGIELLKKVRSTIGNIPFILFTGRGREDVAIAAINNGVDFYVQKGGDPRSQFADLRHQVKQAVAKRKAEEELFRKNEELQAAYEEIVSVEEELRTNYNELTLSKQALEVSEKRYALTLESINDGLWDYNISSGVLFLSPQFYRMCGYEPGAFAPDFEHWISLIHPNDQERVRSHFIKTLEHGDNFAIEYRVKQRDNTYFWILARGKVVEWNPDGIAARIVGTHTDITARKEIEEKLEEKSRVLQTLTDNLPGMVYRCKNDADWTMMVISDGVFSLTGYQKEEMLFNRDISYGSVIHPEDQQKVWDFVEDGIIKNRPFQLNYRIICKDGSIKWVWEQGRGVFQEDVLVAIEGYIADITPETIAQNALKKLAHSIEHLKEGIFWFNNEGIIYDTNITFSEFSFQSKEKVIQSHVSTLPFILQSNTWDELMNLAKTTGSTSEIALLNGTQDDQKNLQISISYGQFGDEGIFCGIINDRTKEEKYLNQVLKSREELASAYEELLSSEESLKDQYFQLAKTKEALQESEHKYRSIFQDAILGIFKETKDGSIIDVNPAFARIHGFDTPEELKATITDVKNQMYVHPEDFDKLFHLLEVNGEVRGFETEKYRKDGSIIWISINEKVIRKEDGKIHFLEGTIDDITRRKKVESENEISLNQLKKNFAEFSILNDGIRNPLTILAILAESCDPVTSNNIFYYINQIDDLIKQLDTRWLESDKVLTYLQKHHNY</sequence>
<dbReference type="NCBIfam" id="TIGR00229">
    <property type="entry name" value="sensory_box"/>
    <property type="match status" value="3"/>
</dbReference>
<dbReference type="SUPFAM" id="SSF55785">
    <property type="entry name" value="PYP-like sensor domain (PAS domain)"/>
    <property type="match status" value="3"/>
</dbReference>
<keyword evidence="5" id="KW-0418">Kinase</keyword>
<feature type="domain" description="PAS" evidence="9">
    <location>
        <begin position="169"/>
        <end position="241"/>
    </location>
</feature>
<evidence type="ECO:0000256" key="7">
    <source>
        <dbReference type="SAM" id="Coils"/>
    </source>
</evidence>
<feature type="domain" description="PAS" evidence="9">
    <location>
        <begin position="582"/>
        <end position="651"/>
    </location>
</feature>
<keyword evidence="4" id="KW-0808">Transferase</keyword>
<dbReference type="InterPro" id="IPR000014">
    <property type="entry name" value="PAS"/>
</dbReference>
<dbReference type="InterPro" id="IPR013655">
    <property type="entry name" value="PAS_fold_3"/>
</dbReference>
<keyword evidence="3 6" id="KW-0597">Phosphoprotein</keyword>
<dbReference type="Proteomes" id="UP000245657">
    <property type="component" value="Unassembled WGS sequence"/>
</dbReference>
<dbReference type="PROSITE" id="PS50112">
    <property type="entry name" value="PAS"/>
    <property type="match status" value="3"/>
</dbReference>
<evidence type="ECO:0000256" key="4">
    <source>
        <dbReference type="ARBA" id="ARBA00022679"/>
    </source>
</evidence>
<dbReference type="SUPFAM" id="SSF52172">
    <property type="entry name" value="CheY-like"/>
    <property type="match status" value="1"/>
</dbReference>
<dbReference type="InterPro" id="IPR001610">
    <property type="entry name" value="PAC"/>
</dbReference>
<dbReference type="InterPro" id="IPR035965">
    <property type="entry name" value="PAS-like_dom_sf"/>
</dbReference>
<feature type="domain" description="Response regulatory" evidence="8">
    <location>
        <begin position="3"/>
        <end position="118"/>
    </location>
</feature>
<dbReference type="PANTHER" id="PTHR43304:SF1">
    <property type="entry name" value="PAC DOMAIN-CONTAINING PROTEIN"/>
    <property type="match status" value="1"/>
</dbReference>
<dbReference type="Gene3D" id="3.30.450.20">
    <property type="entry name" value="PAS domain"/>
    <property type="match status" value="4"/>
</dbReference>
<dbReference type="GO" id="GO:0004673">
    <property type="term" value="F:protein histidine kinase activity"/>
    <property type="evidence" value="ECO:0007669"/>
    <property type="project" value="UniProtKB-EC"/>
</dbReference>